<reference evidence="1 2" key="1">
    <citation type="submission" date="2019-12" db="EMBL/GenBank/DDBJ databases">
        <title>Genomic-based taxomic classification of the family Erythrobacteraceae.</title>
        <authorList>
            <person name="Xu L."/>
        </authorList>
    </citation>
    <scope>NUCLEOTIDE SEQUENCE [LARGE SCALE GENOMIC DNA]</scope>
    <source>
        <strain evidence="1 2">100921-2</strain>
    </source>
</reference>
<accession>A0A6I4TDM1</accession>
<sequence>MARKAGPIQSDESAEAAGGISDAGGEVLTRLTGTSLKVPGPSVNPATNLLINDIAIRAGGRLIRHTLEKGLLRGRYGGTGAKAIVENRSLTRSIVSGLLARYATRSVPGAVLIGGGLVAKTLFDRGRKSAAARRSGDRSLRKMAED</sequence>
<dbReference type="EMBL" id="WTZA01000001">
    <property type="protein sequence ID" value="MXO74716.1"/>
    <property type="molecule type" value="Genomic_DNA"/>
</dbReference>
<evidence type="ECO:0000313" key="1">
    <source>
        <dbReference type="EMBL" id="MXO74716.1"/>
    </source>
</evidence>
<proteinExistence type="predicted"/>
<protein>
    <submittedName>
        <fullName evidence="1">Uncharacterized protein</fullName>
    </submittedName>
</protein>
<name>A0A6I4TDM1_9SPHN</name>
<gene>
    <name evidence="1" type="ORF">GRI40_05705</name>
</gene>
<dbReference type="Proteomes" id="UP000439522">
    <property type="component" value="Unassembled WGS sequence"/>
</dbReference>
<dbReference type="RefSeq" id="WP_160610449.1">
    <property type="nucleotide sequence ID" value="NZ_WTZA01000001.1"/>
</dbReference>
<evidence type="ECO:0000313" key="2">
    <source>
        <dbReference type="Proteomes" id="UP000439522"/>
    </source>
</evidence>
<organism evidence="1 2">
    <name type="scientific">Tsuneonella aeria</name>
    <dbReference type="NCBI Taxonomy" id="1837929"/>
    <lineage>
        <taxon>Bacteria</taxon>
        <taxon>Pseudomonadati</taxon>
        <taxon>Pseudomonadota</taxon>
        <taxon>Alphaproteobacteria</taxon>
        <taxon>Sphingomonadales</taxon>
        <taxon>Erythrobacteraceae</taxon>
        <taxon>Tsuneonella</taxon>
    </lineage>
</organism>
<keyword evidence="2" id="KW-1185">Reference proteome</keyword>
<dbReference type="OrthoDB" id="7391946at2"/>
<comment type="caution">
    <text evidence="1">The sequence shown here is derived from an EMBL/GenBank/DDBJ whole genome shotgun (WGS) entry which is preliminary data.</text>
</comment>
<dbReference type="AlphaFoldDB" id="A0A6I4TDM1"/>